<evidence type="ECO:0000259" key="12">
    <source>
        <dbReference type="PROSITE" id="PS51918"/>
    </source>
</evidence>
<dbReference type="OrthoDB" id="9768064at2"/>
<evidence type="ECO:0000256" key="5">
    <source>
        <dbReference type="ARBA" id="ARBA00022691"/>
    </source>
</evidence>
<dbReference type="NCBIfam" id="TIGR03822">
    <property type="entry name" value="AblA_like_2"/>
    <property type="match status" value="1"/>
</dbReference>
<dbReference type="AlphaFoldDB" id="D7A163"/>
<feature type="modified residue" description="N6-(pyridoxal phosphate)lysine" evidence="11">
    <location>
        <position position="327"/>
    </location>
</feature>
<evidence type="ECO:0000256" key="11">
    <source>
        <dbReference type="PIRSR" id="PIRSR603739-50"/>
    </source>
</evidence>
<feature type="domain" description="Radical SAM core" evidence="12">
    <location>
        <begin position="99"/>
        <end position="312"/>
    </location>
</feature>
<dbReference type="Proteomes" id="UP000006633">
    <property type="component" value="Chromosome"/>
</dbReference>
<accession>D7A163</accession>
<dbReference type="EC" id="5.4.3.2" evidence="13"/>
<dbReference type="Pfam" id="PF04055">
    <property type="entry name" value="Radical_SAM"/>
    <property type="match status" value="1"/>
</dbReference>
<dbReference type="SFLD" id="SFLDG01070">
    <property type="entry name" value="PLP-dependent"/>
    <property type="match status" value="1"/>
</dbReference>
<evidence type="ECO:0000256" key="8">
    <source>
        <dbReference type="ARBA" id="ARBA00023004"/>
    </source>
</evidence>
<comment type="similarity">
    <text evidence="3">Belongs to the radical SAM superfamily. KamA family.</text>
</comment>
<keyword evidence="4" id="KW-0004">4Fe-4S</keyword>
<evidence type="ECO:0000256" key="10">
    <source>
        <dbReference type="ARBA" id="ARBA00023235"/>
    </source>
</evidence>
<evidence type="ECO:0000313" key="13">
    <source>
        <dbReference type="EMBL" id="ADH89421.1"/>
    </source>
</evidence>
<evidence type="ECO:0000256" key="1">
    <source>
        <dbReference type="ARBA" id="ARBA00001933"/>
    </source>
</evidence>
<dbReference type="InterPro" id="IPR007197">
    <property type="entry name" value="rSAM"/>
</dbReference>
<dbReference type="InterPro" id="IPR022447">
    <property type="entry name" value="Lys_aminomutase-rel"/>
</dbReference>
<evidence type="ECO:0000256" key="9">
    <source>
        <dbReference type="ARBA" id="ARBA00023014"/>
    </source>
</evidence>
<dbReference type="InterPro" id="IPR003739">
    <property type="entry name" value="Lys_aminomutase/Glu_NH3_mut"/>
</dbReference>
<keyword evidence="10 13" id="KW-0413">Isomerase</keyword>
<dbReference type="Pfam" id="PF12544">
    <property type="entry name" value="LAM_C"/>
    <property type="match status" value="1"/>
</dbReference>
<dbReference type="NCBIfam" id="TIGR00238">
    <property type="entry name" value="KamA family radical SAM protein"/>
    <property type="match status" value="1"/>
</dbReference>
<evidence type="ECO:0000256" key="6">
    <source>
        <dbReference type="ARBA" id="ARBA00022723"/>
    </source>
</evidence>
<keyword evidence="5" id="KW-0949">S-adenosyl-L-methionine</keyword>
<dbReference type="CDD" id="cd01335">
    <property type="entry name" value="Radical_SAM"/>
    <property type="match status" value="1"/>
</dbReference>
<dbReference type="PANTHER" id="PTHR30538:SF1">
    <property type="entry name" value="L-LYSINE 2,3-AMINOMUTASE"/>
    <property type="match status" value="1"/>
</dbReference>
<gene>
    <name evidence="13" type="ordered locus">Snov_2125</name>
</gene>
<comment type="cofactor">
    <cofactor evidence="1 11">
        <name>pyridoxal 5'-phosphate</name>
        <dbReference type="ChEBI" id="CHEBI:597326"/>
    </cofactor>
</comment>
<dbReference type="GO" id="GO:0046872">
    <property type="term" value="F:metal ion binding"/>
    <property type="evidence" value="ECO:0007669"/>
    <property type="project" value="UniProtKB-KW"/>
</dbReference>
<reference evidence="13 14" key="1">
    <citation type="journal article" date="2012" name="Stand. Genomic Sci.">
        <title>Complete genome sequence of the facultatively chemolithoautotrophic and methylotrophic alpha Proteobacterium Starkeya novella type strain (ATCC 8093(T)).</title>
        <authorList>
            <person name="Kappler U."/>
            <person name="Davenport K."/>
            <person name="Beatson S."/>
            <person name="Lucas S."/>
            <person name="Lapidus A."/>
            <person name="Copeland A."/>
            <person name="Berry K.W."/>
            <person name="Glavina Del Rio T."/>
            <person name="Hammon N."/>
            <person name="Dalin E."/>
            <person name="Tice H."/>
            <person name="Pitluck S."/>
            <person name="Richardson P."/>
            <person name="Bruce D."/>
            <person name="Goodwin L.A."/>
            <person name="Han C."/>
            <person name="Tapia R."/>
            <person name="Detter J.C."/>
            <person name="Chang Y.J."/>
            <person name="Jeffries C.D."/>
            <person name="Land M."/>
            <person name="Hauser L."/>
            <person name="Kyrpides N.C."/>
            <person name="Goker M."/>
            <person name="Ivanova N."/>
            <person name="Klenk H.P."/>
            <person name="Woyke T."/>
        </authorList>
    </citation>
    <scope>NUCLEOTIDE SEQUENCE [LARGE SCALE GENOMIC DNA]</scope>
    <source>
        <strain evidence="14">ATCC 8093 / DSM 506 / JCM 20403 / CCM 1077 / IAM 12100 / NBRC 12443 / NCIMB 10456</strain>
    </source>
</reference>
<evidence type="ECO:0000256" key="4">
    <source>
        <dbReference type="ARBA" id="ARBA00022485"/>
    </source>
</evidence>
<organism evidence="13 14">
    <name type="scientific">Ancylobacter novellus (strain ATCC 8093 / DSM 506 / JCM 20403 / CCM 1077 / IAM 12100 / NBRC 12443 / NCIMB 10456)</name>
    <name type="common">Starkeya novella</name>
    <dbReference type="NCBI Taxonomy" id="639283"/>
    <lineage>
        <taxon>Bacteria</taxon>
        <taxon>Pseudomonadati</taxon>
        <taxon>Pseudomonadota</taxon>
        <taxon>Alphaproteobacteria</taxon>
        <taxon>Hyphomicrobiales</taxon>
        <taxon>Xanthobacteraceae</taxon>
        <taxon>Ancylobacter</taxon>
    </lineage>
</organism>
<dbReference type="eggNOG" id="COG1509">
    <property type="taxonomic scope" value="Bacteria"/>
</dbReference>
<proteinExistence type="inferred from homology"/>
<keyword evidence="14" id="KW-1185">Reference proteome</keyword>
<dbReference type="GO" id="GO:0051539">
    <property type="term" value="F:4 iron, 4 sulfur cluster binding"/>
    <property type="evidence" value="ECO:0007669"/>
    <property type="project" value="UniProtKB-KW"/>
</dbReference>
<keyword evidence="7 11" id="KW-0663">Pyridoxal phosphate</keyword>
<keyword evidence="9" id="KW-0411">Iron-sulfur</keyword>
<dbReference type="HOGENOM" id="CLU_032161_2_0_5"/>
<evidence type="ECO:0000256" key="3">
    <source>
        <dbReference type="ARBA" id="ARBA00008703"/>
    </source>
</evidence>
<dbReference type="InterPro" id="IPR058240">
    <property type="entry name" value="rSAM_sf"/>
</dbReference>
<dbReference type="GO" id="GO:0050066">
    <property type="term" value="F:L-lysine 2,3-aminomutase activity"/>
    <property type="evidence" value="ECO:0007669"/>
    <property type="project" value="UniProtKB-EC"/>
</dbReference>
<dbReference type="InterPro" id="IPR025895">
    <property type="entry name" value="LAM_C_dom"/>
</dbReference>
<dbReference type="RefSeq" id="WP_013166925.1">
    <property type="nucleotide sequence ID" value="NC_014217.1"/>
</dbReference>
<dbReference type="InterPro" id="IPR013785">
    <property type="entry name" value="Aldolase_TIM"/>
</dbReference>
<name>D7A163_ANCN5</name>
<evidence type="ECO:0000313" key="14">
    <source>
        <dbReference type="Proteomes" id="UP000006633"/>
    </source>
</evidence>
<dbReference type="SFLD" id="SFLDS00029">
    <property type="entry name" value="Radical_SAM"/>
    <property type="match status" value="1"/>
</dbReference>
<keyword evidence="6" id="KW-0479">Metal-binding</keyword>
<dbReference type="SUPFAM" id="SSF102114">
    <property type="entry name" value="Radical SAM enzymes"/>
    <property type="match status" value="1"/>
</dbReference>
<dbReference type="Gene3D" id="3.20.20.70">
    <property type="entry name" value="Aldolase class I"/>
    <property type="match status" value="1"/>
</dbReference>
<dbReference type="PANTHER" id="PTHR30538">
    <property type="entry name" value="LYSINE 2,3-AMINOMUTASE-RELATED"/>
    <property type="match status" value="1"/>
</dbReference>
<dbReference type="PROSITE" id="PS51918">
    <property type="entry name" value="RADICAL_SAM"/>
    <property type="match status" value="1"/>
</dbReference>
<dbReference type="STRING" id="639283.Snov_2125"/>
<protein>
    <submittedName>
        <fullName evidence="13">Lysine 2,3-aminomutase YodO family protein</fullName>
        <ecNumber evidence="13">5.4.3.2</ecNumber>
    </submittedName>
</protein>
<evidence type="ECO:0000256" key="2">
    <source>
        <dbReference type="ARBA" id="ARBA00001966"/>
    </source>
</evidence>
<comment type="cofactor">
    <cofactor evidence="2">
        <name>[4Fe-4S] cluster</name>
        <dbReference type="ChEBI" id="CHEBI:49883"/>
    </cofactor>
</comment>
<dbReference type="EMBL" id="CP002026">
    <property type="protein sequence ID" value="ADH89421.1"/>
    <property type="molecule type" value="Genomic_DNA"/>
</dbReference>
<keyword evidence="8" id="KW-0408">Iron</keyword>
<dbReference type="KEGG" id="sno:Snov_2125"/>
<evidence type="ECO:0000256" key="7">
    <source>
        <dbReference type="ARBA" id="ARBA00022898"/>
    </source>
</evidence>
<sequence>MNRPLRSSAPLAKLPRTLRRLDELVEASLVAPDPRLDAVAARYAVAVTPTLAGLIDPADPADPIARQFVPDAREIETLPEELEDPIGDEAHSPVAGIVHRYPDRVLLKLVGVCAVYCRFCFRREMVGPGAETSLSEEALEAALAYVAAHPEVWEVVVTGGDPLVAAPRRLADLMRRLAAIDHVKIVRFHTRVPIASPERVTPALVDSLRAAGLTTYAAVHANHARELGPEARAALARLADAGIALVGQSVLLAGVNDDADTLSALFRALVENRVKPYYLHHPDLAPGTAHFRLTIERGQELMRALRGRVSGLAIPTYVLDIPGGFGKVPVGPGYLEPTPEGWRVTDYCGGVHAYGEAVAGYPAGGENGDILPATGGNAAATGDMG</sequence>